<evidence type="ECO:0000313" key="4">
    <source>
        <dbReference type="EMBL" id="ESO07285.1"/>
    </source>
</evidence>
<dbReference type="HOGENOM" id="CLU_117621_3_0_1"/>
<dbReference type="PANTHER" id="PTHR11544">
    <property type="entry name" value="COLD SHOCK DOMAIN CONTAINING PROTEINS"/>
    <property type="match status" value="1"/>
</dbReference>
<dbReference type="GeneID" id="20196831"/>
<reference evidence="4 6" key="2">
    <citation type="journal article" date="2013" name="Nature">
        <title>Insights into bilaterian evolution from three spiralian genomes.</title>
        <authorList>
            <person name="Simakov O."/>
            <person name="Marletaz F."/>
            <person name="Cho S.J."/>
            <person name="Edsinger-Gonzales E."/>
            <person name="Havlak P."/>
            <person name="Hellsten U."/>
            <person name="Kuo D.H."/>
            <person name="Larsson T."/>
            <person name="Lv J."/>
            <person name="Arendt D."/>
            <person name="Savage R."/>
            <person name="Osoegawa K."/>
            <person name="de Jong P."/>
            <person name="Grimwood J."/>
            <person name="Chapman J.A."/>
            <person name="Shapiro H."/>
            <person name="Aerts A."/>
            <person name="Otillar R.P."/>
            <person name="Terry A.Y."/>
            <person name="Boore J.L."/>
            <person name="Grigoriev I.V."/>
            <person name="Lindberg D.R."/>
            <person name="Seaver E.C."/>
            <person name="Weisblat D.A."/>
            <person name="Putnam N.H."/>
            <person name="Rokhsar D.S."/>
        </authorList>
    </citation>
    <scope>NUCLEOTIDE SEQUENCE</scope>
</reference>
<feature type="domain" description="CSD" evidence="3">
    <location>
        <begin position="2"/>
        <end position="71"/>
    </location>
</feature>
<reference evidence="5" key="3">
    <citation type="submission" date="2015-06" db="UniProtKB">
        <authorList>
            <consortium name="EnsemblMetazoa"/>
        </authorList>
    </citation>
    <scope>IDENTIFICATION</scope>
</reference>
<dbReference type="PRINTS" id="PR00050">
    <property type="entry name" value="COLDSHOCK"/>
</dbReference>
<dbReference type="eggNOG" id="KOG3070">
    <property type="taxonomic scope" value="Eukaryota"/>
</dbReference>
<evidence type="ECO:0000259" key="3">
    <source>
        <dbReference type="PROSITE" id="PS51857"/>
    </source>
</evidence>
<comment type="subcellular location">
    <subcellularLocation>
        <location evidence="1">Cytoplasm</location>
    </subcellularLocation>
</comment>
<evidence type="ECO:0000313" key="5">
    <source>
        <dbReference type="EnsemblMetazoa" id="HelroP146547"/>
    </source>
</evidence>
<dbReference type="InterPro" id="IPR019844">
    <property type="entry name" value="CSD_CS"/>
</dbReference>
<evidence type="ECO:0000256" key="1">
    <source>
        <dbReference type="ARBA" id="ARBA00004496"/>
    </source>
</evidence>
<dbReference type="EnsemblMetazoa" id="HelroT146547">
    <property type="protein sequence ID" value="HelroP146547"/>
    <property type="gene ID" value="HelroG146547"/>
</dbReference>
<dbReference type="OrthoDB" id="203339at2759"/>
<dbReference type="Pfam" id="PF00313">
    <property type="entry name" value="CSD"/>
    <property type="match status" value="1"/>
</dbReference>
<dbReference type="CTD" id="20196831"/>
<dbReference type="InterPro" id="IPR002059">
    <property type="entry name" value="CSP_DNA-bd"/>
</dbReference>
<proteinExistence type="predicted"/>
<dbReference type="RefSeq" id="XP_009014663.1">
    <property type="nucleotide sequence ID" value="XM_009016415.1"/>
</dbReference>
<dbReference type="PROSITE" id="PS00352">
    <property type="entry name" value="CSD_1"/>
    <property type="match status" value="1"/>
</dbReference>
<dbReference type="EMBL" id="KB096222">
    <property type="protein sequence ID" value="ESO07285.1"/>
    <property type="molecule type" value="Genomic_DNA"/>
</dbReference>
<dbReference type="InterPro" id="IPR012340">
    <property type="entry name" value="NA-bd_OB-fold"/>
</dbReference>
<dbReference type="InterPro" id="IPR012156">
    <property type="entry name" value="Cold_shock_CspA"/>
</dbReference>
<dbReference type="KEGG" id="hro:HELRODRAFT_146547"/>
<dbReference type="GO" id="GO:0003676">
    <property type="term" value="F:nucleic acid binding"/>
    <property type="evidence" value="ECO:0000318"/>
    <property type="project" value="GO_Central"/>
</dbReference>
<dbReference type="InterPro" id="IPR011129">
    <property type="entry name" value="CSD"/>
</dbReference>
<evidence type="ECO:0000313" key="6">
    <source>
        <dbReference type="Proteomes" id="UP000015101"/>
    </source>
</evidence>
<dbReference type="InterPro" id="IPR050181">
    <property type="entry name" value="Cold_shock_domain"/>
</dbReference>
<dbReference type="Gene3D" id="2.40.50.140">
    <property type="entry name" value="Nucleic acid-binding proteins"/>
    <property type="match status" value="1"/>
</dbReference>
<dbReference type="OMA" id="QTAITRC"/>
<protein>
    <recommendedName>
        <fullName evidence="3">CSD domain-containing protein</fullName>
    </recommendedName>
</protein>
<keyword evidence="2" id="KW-0963">Cytoplasm</keyword>
<dbReference type="EMBL" id="AMQM01003614">
    <property type="status" value="NOT_ANNOTATED_CDS"/>
    <property type="molecule type" value="Genomic_DNA"/>
</dbReference>
<keyword evidence="6" id="KW-1185">Reference proteome</keyword>
<reference evidence="6" key="1">
    <citation type="submission" date="2012-12" db="EMBL/GenBank/DDBJ databases">
        <authorList>
            <person name="Hellsten U."/>
            <person name="Grimwood J."/>
            <person name="Chapman J.A."/>
            <person name="Shapiro H."/>
            <person name="Aerts A."/>
            <person name="Otillar R.P."/>
            <person name="Terry A.Y."/>
            <person name="Boore J.L."/>
            <person name="Simakov O."/>
            <person name="Marletaz F."/>
            <person name="Cho S.-J."/>
            <person name="Edsinger-Gonzales E."/>
            <person name="Havlak P."/>
            <person name="Kuo D.-H."/>
            <person name="Larsson T."/>
            <person name="Lv J."/>
            <person name="Arendt D."/>
            <person name="Savage R."/>
            <person name="Osoegawa K."/>
            <person name="de Jong P."/>
            <person name="Lindberg D.R."/>
            <person name="Seaver E.C."/>
            <person name="Weisblat D.A."/>
            <person name="Putnam N.H."/>
            <person name="Grigoriev I.V."/>
            <person name="Rokhsar D.S."/>
        </authorList>
    </citation>
    <scope>NUCLEOTIDE SEQUENCE</scope>
</reference>
<dbReference type="FunFam" id="2.40.50.140:FF:000274">
    <property type="entry name" value="Mitochondrial RNA binding protein"/>
    <property type="match status" value="1"/>
</dbReference>
<sequence length="87" mass="9631">TRIAGTVKWFNFKNGYGFITRDDTKEDIFVHQTAITRCNPNKLLRSLGDGEAVEFDLVDGIKGIEAANVTGPNWQPVIGSIHASIKR</sequence>
<gene>
    <name evidence="5" type="primary">20196831</name>
    <name evidence="4" type="ORF">HELRODRAFT_146547</name>
</gene>
<dbReference type="STRING" id="6412.T1EJT1"/>
<dbReference type="GO" id="GO:0005634">
    <property type="term" value="C:nucleus"/>
    <property type="evidence" value="ECO:0000318"/>
    <property type="project" value="GO_Central"/>
</dbReference>
<dbReference type="SUPFAM" id="SSF50249">
    <property type="entry name" value="Nucleic acid-binding proteins"/>
    <property type="match status" value="1"/>
</dbReference>
<dbReference type="PIRSF" id="PIRSF002599">
    <property type="entry name" value="Cold_shock_A"/>
    <property type="match status" value="1"/>
</dbReference>
<accession>T1EJT1</accession>
<dbReference type="SMART" id="SM00357">
    <property type="entry name" value="CSP"/>
    <property type="match status" value="1"/>
</dbReference>
<dbReference type="AlphaFoldDB" id="T1EJT1"/>
<dbReference type="GO" id="GO:0005737">
    <property type="term" value="C:cytoplasm"/>
    <property type="evidence" value="ECO:0007669"/>
    <property type="project" value="UniProtKB-SubCell"/>
</dbReference>
<dbReference type="Proteomes" id="UP000015101">
    <property type="component" value="Unassembled WGS sequence"/>
</dbReference>
<name>T1EJT1_HELRO</name>
<dbReference type="PROSITE" id="PS51857">
    <property type="entry name" value="CSD_2"/>
    <property type="match status" value="1"/>
</dbReference>
<dbReference type="InParanoid" id="T1EJT1"/>
<organism evidence="5 6">
    <name type="scientific">Helobdella robusta</name>
    <name type="common">Californian leech</name>
    <dbReference type="NCBI Taxonomy" id="6412"/>
    <lineage>
        <taxon>Eukaryota</taxon>
        <taxon>Metazoa</taxon>
        <taxon>Spiralia</taxon>
        <taxon>Lophotrochozoa</taxon>
        <taxon>Annelida</taxon>
        <taxon>Clitellata</taxon>
        <taxon>Hirudinea</taxon>
        <taxon>Rhynchobdellida</taxon>
        <taxon>Glossiphoniidae</taxon>
        <taxon>Helobdella</taxon>
    </lineage>
</organism>
<dbReference type="GO" id="GO:0010468">
    <property type="term" value="P:regulation of gene expression"/>
    <property type="evidence" value="ECO:0000318"/>
    <property type="project" value="GO_Central"/>
</dbReference>
<dbReference type="CDD" id="cd04458">
    <property type="entry name" value="CSP_CDS"/>
    <property type="match status" value="1"/>
</dbReference>
<evidence type="ECO:0000256" key="2">
    <source>
        <dbReference type="ARBA" id="ARBA00022490"/>
    </source>
</evidence>